<feature type="transmembrane region" description="Helical" evidence="7">
    <location>
        <begin position="16"/>
        <end position="39"/>
    </location>
</feature>
<feature type="transmembrane region" description="Helical" evidence="7">
    <location>
        <begin position="221"/>
        <end position="246"/>
    </location>
</feature>
<comment type="subcellular location">
    <subcellularLocation>
        <location evidence="1">Cell membrane</location>
        <topology evidence="1">Multi-pass membrane protein</topology>
    </subcellularLocation>
</comment>
<keyword evidence="6 7" id="KW-0472">Membrane</keyword>
<evidence type="ECO:0000256" key="4">
    <source>
        <dbReference type="ARBA" id="ARBA00022692"/>
    </source>
</evidence>
<dbReference type="PANTHER" id="PTHR43266:SF2">
    <property type="entry name" value="MAJOR FACILITATOR SUPERFAMILY (MFS) PROFILE DOMAIN-CONTAINING PROTEIN"/>
    <property type="match status" value="1"/>
</dbReference>
<name>A0A382P6A4_9ZZZZ</name>
<organism evidence="9">
    <name type="scientific">marine metagenome</name>
    <dbReference type="NCBI Taxonomy" id="408172"/>
    <lineage>
        <taxon>unclassified sequences</taxon>
        <taxon>metagenomes</taxon>
        <taxon>ecological metagenomes</taxon>
    </lineage>
</organism>
<keyword evidence="4 7" id="KW-0812">Transmembrane</keyword>
<dbReference type="SUPFAM" id="SSF103473">
    <property type="entry name" value="MFS general substrate transporter"/>
    <property type="match status" value="1"/>
</dbReference>
<dbReference type="GO" id="GO:0005886">
    <property type="term" value="C:plasma membrane"/>
    <property type="evidence" value="ECO:0007669"/>
    <property type="project" value="UniProtKB-SubCell"/>
</dbReference>
<evidence type="ECO:0000256" key="6">
    <source>
        <dbReference type="ARBA" id="ARBA00023136"/>
    </source>
</evidence>
<dbReference type="Gene3D" id="1.20.1250.20">
    <property type="entry name" value="MFS general substrate transporter like domains"/>
    <property type="match status" value="1"/>
</dbReference>
<evidence type="ECO:0000256" key="1">
    <source>
        <dbReference type="ARBA" id="ARBA00004651"/>
    </source>
</evidence>
<feature type="non-terminal residue" evidence="9">
    <location>
        <position position="301"/>
    </location>
</feature>
<keyword evidence="5 7" id="KW-1133">Transmembrane helix</keyword>
<feature type="transmembrane region" description="Helical" evidence="7">
    <location>
        <begin position="141"/>
        <end position="167"/>
    </location>
</feature>
<dbReference type="CDD" id="cd06173">
    <property type="entry name" value="MFS_MefA_like"/>
    <property type="match status" value="1"/>
</dbReference>
<sequence length="301" mass="33153">MTLIIHSQIKHNTLKLWLAQTISATGDAVYQLALVWIILDITESTLATGLVAMSAYLPAIIFGIFAGVLADRHNRMRLMLISNFSQAIVVALIPLLLFMDIKIVLIIGILAFIRASFGSLFPPAINAFLPEIIPQNKLVKINSLIATSGQFSYFAGPVIAGILLNIISVKILFVWDALSFLLAAIVLMTIRYSDKIGKSIRGSRYQELKSGFNYIKTNNSIGLLIVLTTVNNIFIMGPAIVGMPIMIKHYLNGSASDFAFVEAGMALGMLTGSFFMYRFSKHFNNGFLLLLGMFWDGLTYT</sequence>
<evidence type="ECO:0000259" key="8">
    <source>
        <dbReference type="PROSITE" id="PS50850"/>
    </source>
</evidence>
<feature type="transmembrane region" description="Helical" evidence="7">
    <location>
        <begin position="173"/>
        <end position="192"/>
    </location>
</feature>
<feature type="transmembrane region" description="Helical" evidence="7">
    <location>
        <begin position="258"/>
        <end position="277"/>
    </location>
</feature>
<keyword evidence="2" id="KW-0813">Transport</keyword>
<accession>A0A382P6A4</accession>
<dbReference type="EMBL" id="UINC01104365">
    <property type="protein sequence ID" value="SVC67452.1"/>
    <property type="molecule type" value="Genomic_DNA"/>
</dbReference>
<evidence type="ECO:0000256" key="3">
    <source>
        <dbReference type="ARBA" id="ARBA00022475"/>
    </source>
</evidence>
<dbReference type="PANTHER" id="PTHR43266">
    <property type="entry name" value="MACROLIDE-EFFLUX PROTEIN"/>
    <property type="match status" value="1"/>
</dbReference>
<reference evidence="9" key="1">
    <citation type="submission" date="2018-05" db="EMBL/GenBank/DDBJ databases">
        <authorList>
            <person name="Lanie J.A."/>
            <person name="Ng W.-L."/>
            <person name="Kazmierczak K.M."/>
            <person name="Andrzejewski T.M."/>
            <person name="Davidsen T.M."/>
            <person name="Wayne K.J."/>
            <person name="Tettelin H."/>
            <person name="Glass J.I."/>
            <person name="Rusch D."/>
            <person name="Podicherti R."/>
            <person name="Tsui H.-C.T."/>
            <person name="Winkler M.E."/>
        </authorList>
    </citation>
    <scope>NUCLEOTIDE SEQUENCE</scope>
</reference>
<feature type="transmembrane region" description="Helical" evidence="7">
    <location>
        <begin position="45"/>
        <end position="66"/>
    </location>
</feature>
<dbReference type="Pfam" id="PF05977">
    <property type="entry name" value="MFS_3"/>
    <property type="match status" value="1"/>
</dbReference>
<evidence type="ECO:0000313" key="9">
    <source>
        <dbReference type="EMBL" id="SVC67452.1"/>
    </source>
</evidence>
<evidence type="ECO:0000256" key="7">
    <source>
        <dbReference type="SAM" id="Phobius"/>
    </source>
</evidence>
<gene>
    <name evidence="9" type="ORF">METZ01_LOCUS320306</name>
</gene>
<dbReference type="PROSITE" id="PS50850">
    <property type="entry name" value="MFS"/>
    <property type="match status" value="1"/>
</dbReference>
<feature type="transmembrane region" description="Helical" evidence="7">
    <location>
        <begin position="103"/>
        <end position="129"/>
    </location>
</feature>
<dbReference type="AlphaFoldDB" id="A0A382P6A4"/>
<dbReference type="InterPro" id="IPR010290">
    <property type="entry name" value="TM_effector"/>
</dbReference>
<keyword evidence="3" id="KW-1003">Cell membrane</keyword>
<feature type="domain" description="Major facilitator superfamily (MFS) profile" evidence="8">
    <location>
        <begin position="1"/>
        <end position="195"/>
    </location>
</feature>
<dbReference type="GO" id="GO:0022857">
    <property type="term" value="F:transmembrane transporter activity"/>
    <property type="evidence" value="ECO:0007669"/>
    <property type="project" value="InterPro"/>
</dbReference>
<dbReference type="InterPro" id="IPR036259">
    <property type="entry name" value="MFS_trans_sf"/>
</dbReference>
<proteinExistence type="predicted"/>
<feature type="transmembrane region" description="Helical" evidence="7">
    <location>
        <begin position="78"/>
        <end position="97"/>
    </location>
</feature>
<protein>
    <recommendedName>
        <fullName evidence="8">Major facilitator superfamily (MFS) profile domain-containing protein</fullName>
    </recommendedName>
</protein>
<dbReference type="InterPro" id="IPR020846">
    <property type="entry name" value="MFS_dom"/>
</dbReference>
<evidence type="ECO:0000256" key="2">
    <source>
        <dbReference type="ARBA" id="ARBA00022448"/>
    </source>
</evidence>
<evidence type="ECO:0000256" key="5">
    <source>
        <dbReference type="ARBA" id="ARBA00022989"/>
    </source>
</evidence>